<dbReference type="SUPFAM" id="SSF100950">
    <property type="entry name" value="NagB/RpiA/CoA transferase-like"/>
    <property type="match status" value="2"/>
</dbReference>
<evidence type="ECO:0000256" key="4">
    <source>
        <dbReference type="PIRSR" id="PIRSR000858-1"/>
    </source>
</evidence>
<dbReference type="PIRSF" id="PIRSF000858">
    <property type="entry name" value="SCOT-t"/>
    <property type="match status" value="1"/>
</dbReference>
<evidence type="ECO:0000256" key="3">
    <source>
        <dbReference type="PIRNR" id="PIRNR000858"/>
    </source>
</evidence>
<dbReference type="Gene3D" id="3.40.1080.10">
    <property type="entry name" value="Glutaconate Coenzyme A-transferase"/>
    <property type="match status" value="2"/>
</dbReference>
<proteinExistence type="inferred from homology"/>
<dbReference type="InterPro" id="IPR004165">
    <property type="entry name" value="CoA_trans_fam_I"/>
</dbReference>
<dbReference type="InterPro" id="IPR037171">
    <property type="entry name" value="NagB/RpiA_transferase-like"/>
</dbReference>
<organism evidence="5 6">
    <name type="scientific">Enterococcus florum</name>
    <dbReference type="NCBI Taxonomy" id="2480627"/>
    <lineage>
        <taxon>Bacteria</taxon>
        <taxon>Bacillati</taxon>
        <taxon>Bacillota</taxon>
        <taxon>Bacilli</taxon>
        <taxon>Lactobacillales</taxon>
        <taxon>Enterococcaceae</taxon>
        <taxon>Enterococcus</taxon>
    </lineage>
</organism>
<comment type="similarity">
    <text evidence="1 3">Belongs to the 3-oxoacid CoA-transferase family.</text>
</comment>
<sequence>MDKKQSKLMSAEEAVMLIKDNDTVGFCGAGGGITEPTKVILSLAERFKEEQHPADLTLIHATGLGDRNDRGMSPLAQRGMVKRVIGGHWAQSPRLAEMAERNEIEAYNFPQGVISHLTRAAASKQPGIFTHVGLGSFIDPDQSGGRLNEKTVEELVKKSTIDGKEYLFYKTTPIDVAVIRGTTADTDGYISMEDEIIYGDALVFAQAAHNNGGKVIVQVQKVVKAGTLHPRQVKIPGFYVDAIVVDEDQSQLYVGGNNRFLSGDYTSYLDSTELIPLDQRKVVGRRALFEISSGNVGNVGVGIADGIGIIAREEGIQDAFTLTVETGAVGGESAQGIFFGATLNSRALMDMPAQFDFYDGGGLDVCFLSFAEVDAAGNVNVHRFNGKIVGTGGFIDICQNTQKVVFCGTLTAGGLKTAIHDQKITIQKEGRFKKFIEKVPEITFNGKEAIARGQEVYYVTERAVFKLTAQGLELIEIAPDMAIEEDIVQQMGFRPIISDKLQVMDARLFSEAIMGIKEEWLDNQLGGK</sequence>
<dbReference type="EMBL" id="BJCC01000034">
    <property type="protein sequence ID" value="GCF95602.1"/>
    <property type="molecule type" value="Genomic_DNA"/>
</dbReference>
<keyword evidence="2 3" id="KW-0808">Transferase</keyword>
<dbReference type="GO" id="GO:0046952">
    <property type="term" value="P:ketone body catabolic process"/>
    <property type="evidence" value="ECO:0007669"/>
    <property type="project" value="InterPro"/>
</dbReference>
<dbReference type="Proteomes" id="UP000290567">
    <property type="component" value="Unassembled WGS sequence"/>
</dbReference>
<evidence type="ECO:0000256" key="1">
    <source>
        <dbReference type="ARBA" id="ARBA00007154"/>
    </source>
</evidence>
<feature type="active site" description="5-glutamyl coenzyme A thioester intermediate" evidence="4">
    <location>
        <position position="325"/>
    </location>
</feature>
<evidence type="ECO:0000256" key="2">
    <source>
        <dbReference type="ARBA" id="ARBA00022679"/>
    </source>
</evidence>
<dbReference type="InterPro" id="IPR014388">
    <property type="entry name" value="3-oxoacid_CoA-transferase"/>
</dbReference>
<dbReference type="GO" id="GO:0008410">
    <property type="term" value="F:CoA-transferase activity"/>
    <property type="evidence" value="ECO:0007669"/>
    <property type="project" value="InterPro"/>
</dbReference>
<reference evidence="6" key="1">
    <citation type="submission" date="2019-02" db="EMBL/GenBank/DDBJ databases">
        <title>Draft genome sequence of Enterococcus sp. Gos25-1.</title>
        <authorList>
            <person name="Tanaka N."/>
            <person name="Shiwa Y."/>
            <person name="Fujita N."/>
        </authorList>
    </citation>
    <scope>NUCLEOTIDE SEQUENCE [LARGE SCALE GENOMIC DNA]</scope>
    <source>
        <strain evidence="6">Gos25-1</strain>
    </source>
</reference>
<dbReference type="AlphaFoldDB" id="A0A4P5PJ38"/>
<name>A0A4P5PJ38_9ENTE</name>
<dbReference type="SMART" id="SM00882">
    <property type="entry name" value="CoA_trans"/>
    <property type="match status" value="1"/>
</dbReference>
<protein>
    <submittedName>
        <fullName evidence="5">Acetate CoA-transferase YdiF</fullName>
    </submittedName>
</protein>
<dbReference type="PANTHER" id="PTHR43293:SF1">
    <property type="entry name" value="ACETATE COA-TRANSFERASE YDIF"/>
    <property type="match status" value="1"/>
</dbReference>
<accession>A0A4P5PJ38</accession>
<evidence type="ECO:0000313" key="5">
    <source>
        <dbReference type="EMBL" id="GCF95602.1"/>
    </source>
</evidence>
<dbReference type="RefSeq" id="WP_227873847.1">
    <property type="nucleotide sequence ID" value="NZ_BJCC01000034.1"/>
</dbReference>
<evidence type="ECO:0000313" key="6">
    <source>
        <dbReference type="Proteomes" id="UP000290567"/>
    </source>
</evidence>
<comment type="caution">
    <text evidence="5">The sequence shown here is derived from an EMBL/GenBank/DDBJ whole genome shotgun (WGS) entry which is preliminary data.</text>
</comment>
<gene>
    <name evidence="5" type="ORF">NRIC_34930</name>
</gene>
<dbReference type="Pfam" id="PF01144">
    <property type="entry name" value="CoA_trans"/>
    <property type="match status" value="1"/>
</dbReference>
<keyword evidence="6" id="KW-1185">Reference proteome</keyword>
<dbReference type="PANTHER" id="PTHR43293">
    <property type="entry name" value="ACETATE COA-TRANSFERASE YDIF"/>
    <property type="match status" value="1"/>
</dbReference>